<feature type="chain" id="PRO_5014870946" description="SusE outer membrane protein domain-containing protein" evidence="1">
    <location>
        <begin position="22"/>
        <end position="383"/>
    </location>
</feature>
<dbReference type="OrthoDB" id="975117at2"/>
<evidence type="ECO:0000313" key="4">
    <source>
        <dbReference type="Proteomes" id="UP000232673"/>
    </source>
</evidence>
<dbReference type="RefSeq" id="WP_079712781.1">
    <property type="nucleotide sequence ID" value="NZ_FUZC01000005.1"/>
</dbReference>
<comment type="caution">
    <text evidence="3">The sequence shown here is derived from an EMBL/GenBank/DDBJ whole genome shotgun (WGS) entry which is preliminary data.</text>
</comment>
<keyword evidence="1" id="KW-0732">Signal</keyword>
<evidence type="ECO:0000259" key="2">
    <source>
        <dbReference type="Pfam" id="PF14292"/>
    </source>
</evidence>
<evidence type="ECO:0000313" key="3">
    <source>
        <dbReference type="EMBL" id="PKD16650.1"/>
    </source>
</evidence>
<keyword evidence="4" id="KW-1185">Reference proteome</keyword>
<accession>A0A2N0TPI7</accession>
<dbReference type="GO" id="GO:2001070">
    <property type="term" value="F:starch binding"/>
    <property type="evidence" value="ECO:0007669"/>
    <property type="project" value="InterPro"/>
</dbReference>
<dbReference type="Gene3D" id="2.60.40.3620">
    <property type="match status" value="2"/>
</dbReference>
<gene>
    <name evidence="3" type="ORF">APR41_07520</name>
</gene>
<dbReference type="EMBL" id="LKTS01000045">
    <property type="protein sequence ID" value="PKD16650.1"/>
    <property type="molecule type" value="Genomic_DNA"/>
</dbReference>
<dbReference type="GO" id="GO:0019867">
    <property type="term" value="C:outer membrane"/>
    <property type="evidence" value="ECO:0007669"/>
    <property type="project" value="InterPro"/>
</dbReference>
<proteinExistence type="predicted"/>
<sequence>MKKFSILFLAFVALLSFNACTQDDDIVFVAQPDPEGIQFSNSFQNTYVLPAGNPDNLAERFVWNEVDFEAPTTITYELQGSADEAFGDLMVIGSTDNNNLGVTIGQMRELAEDAGLDNDPETEAPNTGMVYFKVRAFAGDGEGNALEEFSETIALNVELPEAEEEGEAPKMELFLVGDATEAGWEPDNNNTPLFRDGENESVYYFEGRFAGGGDTEGFKFLQTTEWQPQWGISNGELTNSEILGDDPDAFPVEDDAYYSLMVNVDEMTYTWEEIDESSATVYETVGLVGEGTSVGWPTEDNETPDIVMNQSEFNPHIWYAEDIVLSDGPIKFRADLAWDVSWGGTTFPSGEAAGDDIQATAGTYDVWFNTLDGRYIFIPQGEE</sequence>
<dbReference type="Pfam" id="PF14292">
    <property type="entry name" value="SusE"/>
    <property type="match status" value="1"/>
</dbReference>
<dbReference type="AlphaFoldDB" id="A0A2N0TPI7"/>
<reference evidence="3 4" key="1">
    <citation type="submission" date="2015-10" db="EMBL/GenBank/DDBJ databases">
        <title>Draft genome sequence of Salegentibacter salinarum KCTC 12975.</title>
        <authorList>
            <person name="Lin W."/>
            <person name="Zheng Q."/>
        </authorList>
    </citation>
    <scope>NUCLEOTIDE SEQUENCE [LARGE SCALE GENOMIC DNA]</scope>
    <source>
        <strain evidence="3 4">KCTC 12975</strain>
    </source>
</reference>
<dbReference type="InterPro" id="IPR025970">
    <property type="entry name" value="SusE"/>
</dbReference>
<organism evidence="3 4">
    <name type="scientific">Salegentibacter salinarum</name>
    <dbReference type="NCBI Taxonomy" id="447422"/>
    <lineage>
        <taxon>Bacteria</taxon>
        <taxon>Pseudomonadati</taxon>
        <taxon>Bacteroidota</taxon>
        <taxon>Flavobacteriia</taxon>
        <taxon>Flavobacteriales</taxon>
        <taxon>Flavobacteriaceae</taxon>
        <taxon>Salegentibacter</taxon>
    </lineage>
</organism>
<feature type="signal peptide" evidence="1">
    <location>
        <begin position="1"/>
        <end position="21"/>
    </location>
</feature>
<feature type="domain" description="SusE outer membrane protein" evidence="2">
    <location>
        <begin position="23"/>
        <end position="119"/>
    </location>
</feature>
<dbReference type="Proteomes" id="UP000232673">
    <property type="component" value="Unassembled WGS sequence"/>
</dbReference>
<protein>
    <recommendedName>
        <fullName evidence="2">SusE outer membrane protein domain-containing protein</fullName>
    </recommendedName>
</protein>
<name>A0A2N0TPI7_9FLAO</name>
<evidence type="ECO:0000256" key="1">
    <source>
        <dbReference type="SAM" id="SignalP"/>
    </source>
</evidence>
<dbReference type="STRING" id="447422.SAMN05660903_01691"/>